<evidence type="ECO:0000313" key="4">
    <source>
        <dbReference type="Proteomes" id="UP000232722"/>
    </source>
</evidence>
<dbReference type="EMBL" id="LLXJ01006347">
    <property type="protein sequence ID" value="PKB94272.1"/>
    <property type="molecule type" value="Genomic_DNA"/>
</dbReference>
<dbReference type="Proteomes" id="UP000232722">
    <property type="component" value="Unassembled WGS sequence"/>
</dbReference>
<gene>
    <name evidence="3" type="ORF">RhiirA5_439164</name>
</gene>
<organism evidence="3 4">
    <name type="scientific">Rhizophagus irregularis</name>
    <dbReference type="NCBI Taxonomy" id="588596"/>
    <lineage>
        <taxon>Eukaryota</taxon>
        <taxon>Fungi</taxon>
        <taxon>Fungi incertae sedis</taxon>
        <taxon>Mucoromycota</taxon>
        <taxon>Glomeromycotina</taxon>
        <taxon>Glomeromycetes</taxon>
        <taxon>Glomerales</taxon>
        <taxon>Glomeraceae</taxon>
        <taxon>Rhizophagus</taxon>
    </lineage>
</organism>
<dbReference type="AlphaFoldDB" id="A0A2N0NI71"/>
<proteinExistence type="predicted"/>
<evidence type="ECO:0000256" key="2">
    <source>
        <dbReference type="SAM" id="MobiDB-lite"/>
    </source>
</evidence>
<feature type="coiled-coil region" evidence="1">
    <location>
        <begin position="243"/>
        <end position="282"/>
    </location>
</feature>
<feature type="region of interest" description="Disordered" evidence="2">
    <location>
        <begin position="26"/>
        <end position="60"/>
    </location>
</feature>
<dbReference type="VEuPathDB" id="FungiDB:FUN_015084"/>
<evidence type="ECO:0000256" key="1">
    <source>
        <dbReference type="SAM" id="Coils"/>
    </source>
</evidence>
<reference evidence="3 4" key="1">
    <citation type="submission" date="2016-04" db="EMBL/GenBank/DDBJ databases">
        <title>Genome analyses suggest a sexual origin of heterokaryosis in a supposedly ancient asexual fungus.</title>
        <authorList>
            <person name="Ropars J."/>
            <person name="Sedzielewska K."/>
            <person name="Noel J."/>
            <person name="Charron P."/>
            <person name="Farinelli L."/>
            <person name="Marton T."/>
            <person name="Kruger M."/>
            <person name="Pelin A."/>
            <person name="Brachmann A."/>
            <person name="Corradi N."/>
        </authorList>
    </citation>
    <scope>NUCLEOTIDE SEQUENCE [LARGE SCALE GENOMIC DNA]</scope>
    <source>
        <strain evidence="3 4">A5</strain>
    </source>
</reference>
<dbReference type="VEuPathDB" id="FungiDB:RhiirA1_458269"/>
<comment type="caution">
    <text evidence="3">The sequence shown here is derived from an EMBL/GenBank/DDBJ whole genome shotgun (WGS) entry which is preliminary data.</text>
</comment>
<keyword evidence="1" id="KW-0175">Coiled coil</keyword>
<dbReference type="VEuPathDB" id="FungiDB:RhiirFUN_010870"/>
<reference evidence="3 4" key="2">
    <citation type="submission" date="2017-09" db="EMBL/GenBank/DDBJ databases">
        <title>Extensive intraspecific genome diversity in a model arbuscular mycorrhizal fungus.</title>
        <authorList>
            <person name="Chen E.C."/>
            <person name="Morin E."/>
            <person name="Beaudet D."/>
            <person name="Noel J."/>
            <person name="Ndikumana S."/>
            <person name="Charron P."/>
            <person name="St-Onge C."/>
            <person name="Giorgi J."/>
            <person name="Grigoriev I.V."/>
            <person name="Roux C."/>
            <person name="Martin F.M."/>
            <person name="Corradi N."/>
        </authorList>
    </citation>
    <scope>NUCLEOTIDE SEQUENCE [LARGE SCALE GENOMIC DNA]</scope>
    <source>
        <strain evidence="3 4">A5</strain>
    </source>
</reference>
<sequence>FRGPNDILKTILDKWISEYQIEESHDEFSSNDEENIIKISPNPSSSEESENSSNNITENNSLNNTLRINISTLGNSTRTSVNTINTTLTDANDWIRDFNNVYAANSYDGDQIEKLRKVKSYLKDKAADWLKGINGITNFNGAADNTSLSHQMEIGEYATKFNKLLKRVVSDNNNLHDRFKVNYFIQKLNSIIAERIFEGNSGTLVDAIANIEVGNNLMLQGLGIFNLNINKSSISKLQTATVDNNITNKVDNLAKQLKELKIAKLEKEILSIKNKINNNIQKHHKDVK</sequence>
<name>A0A2N0NI71_9GLOM</name>
<feature type="compositionally biased region" description="Low complexity" evidence="2">
    <location>
        <begin position="39"/>
        <end position="60"/>
    </location>
</feature>
<evidence type="ECO:0000313" key="3">
    <source>
        <dbReference type="EMBL" id="PKB94272.1"/>
    </source>
</evidence>
<accession>A0A2N0NI71</accession>
<feature type="non-terminal residue" evidence="3">
    <location>
        <position position="1"/>
    </location>
</feature>
<protein>
    <submittedName>
        <fullName evidence="3">Uncharacterized protein</fullName>
    </submittedName>
</protein>